<evidence type="ECO:0000256" key="5">
    <source>
        <dbReference type="ARBA" id="ARBA00023002"/>
    </source>
</evidence>
<dbReference type="InterPro" id="IPR016167">
    <property type="entry name" value="FAD-bd_PCMH_sub1"/>
</dbReference>
<dbReference type="PANTHER" id="PTHR42973:SF39">
    <property type="entry name" value="FAD-BINDING PCMH-TYPE DOMAIN-CONTAINING PROTEIN"/>
    <property type="match status" value="1"/>
</dbReference>
<dbReference type="InterPro" id="IPR050416">
    <property type="entry name" value="FAD-linked_Oxidoreductase"/>
</dbReference>
<comment type="caution">
    <text evidence="7">The sequence shown here is derived from an EMBL/GenBank/DDBJ whole genome shotgun (WGS) entry which is preliminary data.</text>
</comment>
<keyword evidence="8" id="KW-1185">Reference proteome</keyword>
<evidence type="ECO:0000256" key="1">
    <source>
        <dbReference type="ARBA" id="ARBA00001974"/>
    </source>
</evidence>
<dbReference type="SUPFAM" id="SSF56176">
    <property type="entry name" value="FAD-binding/transporter-associated domain-like"/>
    <property type="match status" value="1"/>
</dbReference>
<name>A0ABS2ZCT2_9BACL</name>
<keyword evidence="3" id="KW-0285">Flavoprotein</keyword>
<dbReference type="PROSITE" id="PS51387">
    <property type="entry name" value="FAD_PCMH"/>
    <property type="match status" value="1"/>
</dbReference>
<dbReference type="Gene3D" id="3.30.465.10">
    <property type="match status" value="1"/>
</dbReference>
<comment type="cofactor">
    <cofactor evidence="1">
        <name>FAD</name>
        <dbReference type="ChEBI" id="CHEBI:57692"/>
    </cofactor>
</comment>
<dbReference type="Proteomes" id="UP001319060">
    <property type="component" value="Unassembled WGS sequence"/>
</dbReference>
<reference evidence="7 8" key="1">
    <citation type="submission" date="2021-01" db="EMBL/GenBank/DDBJ databases">
        <title>Genome Sequencing of Type Strains.</title>
        <authorList>
            <person name="Lemaire J.F."/>
            <person name="Inderbitzin P."/>
            <person name="Collins S.B."/>
            <person name="Wespe N."/>
            <person name="Knight-Connoni V."/>
        </authorList>
    </citation>
    <scope>NUCLEOTIDE SEQUENCE [LARGE SCALE GENOMIC DNA]</scope>
    <source>
        <strain evidence="7 8">DSM 14730</strain>
    </source>
</reference>
<evidence type="ECO:0000259" key="6">
    <source>
        <dbReference type="PROSITE" id="PS51387"/>
    </source>
</evidence>
<accession>A0ABS2ZCT2</accession>
<keyword evidence="5" id="KW-0560">Oxidoreductase</keyword>
<dbReference type="Gene3D" id="3.40.462.20">
    <property type="match status" value="1"/>
</dbReference>
<feature type="domain" description="FAD-binding PCMH-type" evidence="6">
    <location>
        <begin position="35"/>
        <end position="206"/>
    </location>
</feature>
<dbReference type="InterPro" id="IPR016166">
    <property type="entry name" value="FAD-bd_PCMH"/>
</dbReference>
<dbReference type="PANTHER" id="PTHR42973">
    <property type="entry name" value="BINDING OXIDOREDUCTASE, PUTATIVE (AFU_ORTHOLOGUE AFUA_1G17690)-RELATED"/>
    <property type="match status" value="1"/>
</dbReference>
<dbReference type="EMBL" id="JAFHKS010000042">
    <property type="protein sequence ID" value="MBN3544550.1"/>
    <property type="molecule type" value="Genomic_DNA"/>
</dbReference>
<dbReference type="InterPro" id="IPR016169">
    <property type="entry name" value="FAD-bd_PCMH_sub2"/>
</dbReference>
<dbReference type="Pfam" id="PF01565">
    <property type="entry name" value="FAD_binding_4"/>
    <property type="match status" value="1"/>
</dbReference>
<sequence>MKGALHMNTYGLTGRIVIPGNPEYDLAREEFNTRYDLFPAIINFCQTAKDVSNAIRWARKKNIRFRIRTGRHSYEAYSSLDGGLVIDISEINKVEVDHKTKTGRLGAGALLFPLYEKLYEEGFTIPGGTCPSVGLSGLTLGGGWGMLTRPYGMLIDQLLELEMVDANGNIIIANREENSDLFWASRGGGGGNFGVVTSFLFSLVPIKRVSVFKITWDWDGFENVVDSWQKWAPYTDVRLTAIIDLLTEDAGELRALGEFTGEKGELRQLLEPLIKAYPPKVVEIKNIPYIDAVKMFGGMMPGMEEYAVNHGDPDAHPFKNTGAFAKHQLPKEAIQRLKKFLSNSPSIENKVQLQALCGNAACEKSTDTAYVHREALFSLLYITKWEKHSEANINIRWVEDLRNSLLPFADGAYVNFHDNCIKDWLEQCYFFNLPRLIKVKTKYDPEHVFRFPLGVPVDNS</sequence>
<evidence type="ECO:0000313" key="7">
    <source>
        <dbReference type="EMBL" id="MBN3544550.1"/>
    </source>
</evidence>
<dbReference type="InterPro" id="IPR036318">
    <property type="entry name" value="FAD-bd_PCMH-like_sf"/>
</dbReference>
<dbReference type="InterPro" id="IPR012951">
    <property type="entry name" value="BBE"/>
</dbReference>
<gene>
    <name evidence="7" type="ORF">JYA64_04555</name>
</gene>
<evidence type="ECO:0000313" key="8">
    <source>
        <dbReference type="Proteomes" id="UP001319060"/>
    </source>
</evidence>
<organism evidence="7 8">
    <name type="scientific">Fictibacillus barbaricus</name>
    <dbReference type="NCBI Taxonomy" id="182136"/>
    <lineage>
        <taxon>Bacteria</taxon>
        <taxon>Bacillati</taxon>
        <taxon>Bacillota</taxon>
        <taxon>Bacilli</taxon>
        <taxon>Bacillales</taxon>
        <taxon>Fictibacillaceae</taxon>
        <taxon>Fictibacillus</taxon>
    </lineage>
</organism>
<protein>
    <submittedName>
        <fullName evidence="7">FAD-binding oxidoreductase</fullName>
    </submittedName>
</protein>
<evidence type="ECO:0000256" key="4">
    <source>
        <dbReference type="ARBA" id="ARBA00022827"/>
    </source>
</evidence>
<comment type="similarity">
    <text evidence="2">Belongs to the oxygen-dependent FAD-linked oxidoreductase family.</text>
</comment>
<proteinExistence type="inferred from homology"/>
<dbReference type="Gene3D" id="3.30.43.10">
    <property type="entry name" value="Uridine Diphospho-n-acetylenolpyruvylglucosamine Reductase, domain 2"/>
    <property type="match status" value="1"/>
</dbReference>
<dbReference type="Pfam" id="PF08031">
    <property type="entry name" value="BBE"/>
    <property type="match status" value="1"/>
</dbReference>
<keyword evidence="4" id="KW-0274">FAD</keyword>
<dbReference type="InterPro" id="IPR006094">
    <property type="entry name" value="Oxid_FAD_bind_N"/>
</dbReference>
<evidence type="ECO:0000256" key="2">
    <source>
        <dbReference type="ARBA" id="ARBA00005466"/>
    </source>
</evidence>
<evidence type="ECO:0000256" key="3">
    <source>
        <dbReference type="ARBA" id="ARBA00022630"/>
    </source>
</evidence>